<dbReference type="SUPFAM" id="SSF51294">
    <property type="entry name" value="Hedgehog/intein (Hint) domain"/>
    <property type="match status" value="1"/>
</dbReference>
<dbReference type="EMBL" id="JAFBWN010000025">
    <property type="protein sequence ID" value="MBM2357029.1"/>
    <property type="molecule type" value="Genomic_DNA"/>
</dbReference>
<evidence type="ECO:0000259" key="1">
    <source>
        <dbReference type="Pfam" id="PF13403"/>
    </source>
</evidence>
<evidence type="ECO:0000313" key="2">
    <source>
        <dbReference type="EMBL" id="MBM2357029.1"/>
    </source>
</evidence>
<feature type="domain" description="Hedgehog/Intein (Hint)" evidence="1">
    <location>
        <begin position="147"/>
        <end position="294"/>
    </location>
</feature>
<organism evidence="2 3">
    <name type="scientific">Pseudosulfitobacter pseudonitzschiae</name>
    <dbReference type="NCBI Taxonomy" id="1402135"/>
    <lineage>
        <taxon>Bacteria</taxon>
        <taxon>Pseudomonadati</taxon>
        <taxon>Pseudomonadota</taxon>
        <taxon>Alphaproteobacteria</taxon>
        <taxon>Rhodobacterales</taxon>
        <taxon>Roseobacteraceae</taxon>
        <taxon>Pseudosulfitobacter</taxon>
    </lineage>
</organism>
<proteinExistence type="predicted"/>
<gene>
    <name evidence="2" type="ORF">JQX14_20985</name>
</gene>
<comment type="caution">
    <text evidence="2">The sequence shown here is derived from an EMBL/GenBank/DDBJ whole genome shotgun (WGS) entry which is preliminary data.</text>
</comment>
<dbReference type="InterPro" id="IPR028992">
    <property type="entry name" value="Hedgehog/Intein_dom"/>
</dbReference>
<accession>A0A9Q2NLX0</accession>
<dbReference type="InterPro" id="IPR036844">
    <property type="entry name" value="Hint_dom_sf"/>
</dbReference>
<dbReference type="Proteomes" id="UP000809337">
    <property type="component" value="Unassembled WGS sequence"/>
</dbReference>
<dbReference type="AlphaFoldDB" id="A0A9Q2NLX0"/>
<protein>
    <submittedName>
        <fullName evidence="2">Hint domain-containing protein</fullName>
    </submittedName>
</protein>
<sequence>MFLYALDSVTSYTGPGSLFPNASLGNLSVGGTVTFGDLAGEKITVNDDDSYLEDGDTGILGIGGQTSTSSGSLFNLTGSTETEYSYVLTDPGTGDTIRIYAFTSSGLLGLSNNVVGFVADGEIDPNITYLIAYDHSAPSVPYSSLVICFAAGTRIATGLRTAVRVEDLRGGDRILTVDHGLQPIRWIGLRHIGRTELSDTPGLRPVRVSAGALGNGLPVDDLIVSPQHRILVRSAIAQTMFNTHEVLVAAKQLVGVDGITTADDLTQISYFHFLCDAHEIVFANGAETESLFAGPQTLKALSERALAEVASIFPDLNDATGGPPSCRVQASGRQGRRLAQRHLKNQKPLVSCHRQDGRATVAQNAIRQPSA</sequence>
<evidence type="ECO:0000313" key="3">
    <source>
        <dbReference type="Proteomes" id="UP000809337"/>
    </source>
</evidence>
<name>A0A9Q2NLX0_9RHOB</name>
<reference evidence="2" key="1">
    <citation type="submission" date="2021-01" db="EMBL/GenBank/DDBJ databases">
        <title>Diatom-associated Roseobacters Show Island Model of Population Structure.</title>
        <authorList>
            <person name="Qu L."/>
            <person name="Feng X."/>
            <person name="Chen Y."/>
            <person name="Li L."/>
            <person name="Wang X."/>
            <person name="Hu Z."/>
            <person name="Wang H."/>
            <person name="Luo H."/>
        </authorList>
    </citation>
    <scope>NUCLEOTIDE SEQUENCE</scope>
    <source>
        <strain evidence="2">SM26-45</strain>
    </source>
</reference>
<dbReference type="Pfam" id="PF13403">
    <property type="entry name" value="Hint_2"/>
    <property type="match status" value="1"/>
</dbReference>